<dbReference type="InterPro" id="IPR036291">
    <property type="entry name" value="NAD(P)-bd_dom_sf"/>
</dbReference>
<dbReference type="SUPFAM" id="SSF52413">
    <property type="entry name" value="UDP-glucose/GDP-mannose dehydrogenase C-terminal domain"/>
    <property type="match status" value="1"/>
</dbReference>
<sequence>MKVSIIGSGYVGSVTAACFAELGHEVICIDIDEKKVQMINDGIPPIWEEGLGELMTKHAEKNLIATSDYDYAVQNSDVSFICVGTPSNEHGNIDLSIVGAACKSLGMAMAKKDGFHIVVVKSTVVPQTTEDIVLPLLEEHSGKVAGKDFGVAMNPEFLREGKAVYDFMNPDKIVIGSIDERTGALVSELYRDLDCEVTRTNPRTAEMIKYVNNSFLATKISFSNEIGNICKRLGIDTYEVMNAVGADFRISEYFLNSGAGFGGSCFPKDVRALIGKAKEIDYYPSLLESVIEVNELQPMQMVELLEKHAGDVKDKRVAVLGLAFKNETDDIRESRSIPVIRKLLELGADVTAYDPMATDNMKALIGNIWYYDSAAEALEGAIACLIMTEWDEFRELDSEFAGMKDKVVIDGRKMIDPEKLEEDIVYEGLCW</sequence>
<dbReference type="GO" id="GO:0006065">
    <property type="term" value="P:UDP-glucuronate biosynthetic process"/>
    <property type="evidence" value="ECO:0007669"/>
    <property type="project" value="UniProtKB-UniPathway"/>
</dbReference>
<feature type="binding site" evidence="10">
    <location>
        <position position="123"/>
    </location>
    <ligand>
        <name>NAD(+)</name>
        <dbReference type="ChEBI" id="CHEBI:57540"/>
    </ligand>
</feature>
<evidence type="ECO:0000256" key="6">
    <source>
        <dbReference type="ARBA" id="ARBA00047473"/>
    </source>
</evidence>
<dbReference type="RefSeq" id="WP_091689155.1">
    <property type="nucleotide sequence ID" value="NZ_CAAGSJ010000009.1"/>
</dbReference>
<dbReference type="AlphaFoldDB" id="A0A1H9YYN9"/>
<reference evidence="13" key="1">
    <citation type="submission" date="2016-10" db="EMBL/GenBank/DDBJ databases">
        <authorList>
            <person name="Varghese N."/>
            <person name="Submissions S."/>
        </authorList>
    </citation>
    <scope>NUCLEOTIDE SEQUENCE [LARGE SCALE GENOMIC DNA]</scope>
    <source>
        <strain evidence="13">SLH 33</strain>
    </source>
</reference>
<feature type="binding site" evidence="9">
    <location>
        <position position="209"/>
    </location>
    <ligand>
        <name>substrate</name>
    </ligand>
</feature>
<feature type="binding site" evidence="9">
    <location>
        <begin position="157"/>
        <end position="160"/>
    </location>
    <ligand>
        <name>substrate</name>
    </ligand>
</feature>
<feature type="binding site" evidence="9">
    <location>
        <position position="262"/>
    </location>
    <ligand>
        <name>substrate</name>
    </ligand>
</feature>
<dbReference type="SMART" id="SM00984">
    <property type="entry name" value="UDPG_MGDP_dh_C"/>
    <property type="match status" value="1"/>
</dbReference>
<proteinExistence type="inferred from homology"/>
<dbReference type="Gene3D" id="1.20.5.100">
    <property type="entry name" value="Cytochrome c1, transmembrane anchor, C-terminal"/>
    <property type="match status" value="1"/>
</dbReference>
<dbReference type="InterPro" id="IPR036220">
    <property type="entry name" value="UDP-Glc/GDP-Man_DH_C_sf"/>
</dbReference>
<evidence type="ECO:0000256" key="9">
    <source>
        <dbReference type="PIRSR" id="PIRSR500134-2"/>
    </source>
</evidence>
<dbReference type="UniPathway" id="UPA00038">
    <property type="reaction ID" value="UER00491"/>
</dbReference>
<dbReference type="STRING" id="1353158.SAMN04488587_0742"/>
<dbReference type="InterPro" id="IPR001732">
    <property type="entry name" value="UDP-Glc/GDP-Man_DH_N"/>
</dbReference>
<dbReference type="EMBL" id="FOHQ01000002">
    <property type="protein sequence ID" value="SES74225.1"/>
    <property type="molecule type" value="Genomic_DNA"/>
</dbReference>
<dbReference type="InterPro" id="IPR017476">
    <property type="entry name" value="UDP-Glc/GDP-Man"/>
</dbReference>
<name>A0A1H9YYN9_9EURY</name>
<evidence type="ECO:0000256" key="8">
    <source>
        <dbReference type="PIRSR" id="PIRSR500134-1"/>
    </source>
</evidence>
<dbReference type="GO" id="GO:0003979">
    <property type="term" value="F:UDP-glucose 6-dehydrogenase activity"/>
    <property type="evidence" value="ECO:0007669"/>
    <property type="project" value="UniProtKB-EC"/>
</dbReference>
<feature type="binding site" evidence="9">
    <location>
        <position position="325"/>
    </location>
    <ligand>
        <name>substrate</name>
    </ligand>
</feature>
<dbReference type="PIRSF" id="PIRSF500134">
    <property type="entry name" value="UDPglc_DH_bac"/>
    <property type="match status" value="1"/>
</dbReference>
<evidence type="ECO:0000256" key="1">
    <source>
        <dbReference type="ARBA" id="ARBA00004701"/>
    </source>
</evidence>
<dbReference type="NCBIfam" id="TIGR03026">
    <property type="entry name" value="NDP-sugDHase"/>
    <property type="match status" value="1"/>
</dbReference>
<dbReference type="PANTHER" id="PTHR43750">
    <property type="entry name" value="UDP-GLUCOSE 6-DEHYDROGENASE TUAD"/>
    <property type="match status" value="1"/>
</dbReference>
<dbReference type="PIRSF" id="PIRSF000124">
    <property type="entry name" value="UDPglc_GDPman_dh"/>
    <property type="match status" value="1"/>
</dbReference>
<dbReference type="PANTHER" id="PTHR43750:SF3">
    <property type="entry name" value="UDP-GLUCOSE 6-DEHYDROGENASE TUAD"/>
    <property type="match status" value="1"/>
</dbReference>
<dbReference type="SUPFAM" id="SSF51735">
    <property type="entry name" value="NAD(P)-binding Rossmann-fold domains"/>
    <property type="match status" value="1"/>
</dbReference>
<keyword evidence="5 7" id="KW-0520">NAD</keyword>
<dbReference type="Gene3D" id="3.40.50.720">
    <property type="entry name" value="NAD(P)-binding Rossmann-like Domain"/>
    <property type="match status" value="2"/>
</dbReference>
<dbReference type="Proteomes" id="UP000243338">
    <property type="component" value="Unassembled WGS sequence"/>
</dbReference>
<feature type="active site" description="Nucleophile" evidence="8">
    <location>
        <position position="265"/>
    </location>
</feature>
<comment type="similarity">
    <text evidence="2 7">Belongs to the UDP-glucose/GDP-mannose dehydrogenase family.</text>
</comment>
<dbReference type="SUPFAM" id="SSF48179">
    <property type="entry name" value="6-phosphogluconate dehydrogenase C-terminal domain-like"/>
    <property type="match status" value="1"/>
</dbReference>
<feature type="binding site" evidence="9">
    <location>
        <begin position="254"/>
        <end position="258"/>
    </location>
    <ligand>
        <name>substrate</name>
    </ligand>
</feature>
<organism evidence="12 13">
    <name type="scientific">Methanococcoides vulcani</name>
    <dbReference type="NCBI Taxonomy" id="1353158"/>
    <lineage>
        <taxon>Archaea</taxon>
        <taxon>Methanobacteriati</taxon>
        <taxon>Methanobacteriota</taxon>
        <taxon>Stenosarchaea group</taxon>
        <taxon>Methanomicrobia</taxon>
        <taxon>Methanosarcinales</taxon>
        <taxon>Methanosarcinaceae</taxon>
        <taxon>Methanococcoides</taxon>
    </lineage>
</organism>
<dbReference type="Pfam" id="PF00984">
    <property type="entry name" value="UDPG_MGDP_dh"/>
    <property type="match status" value="1"/>
</dbReference>
<protein>
    <recommendedName>
        <fullName evidence="3 7">UDP-glucose 6-dehydrogenase</fullName>
        <ecNumber evidence="3 7">1.1.1.22</ecNumber>
    </recommendedName>
</protein>
<gene>
    <name evidence="12" type="ORF">SAMN04488587_0742</name>
</gene>
<feature type="binding site" evidence="10">
    <location>
        <position position="85"/>
    </location>
    <ligand>
        <name>NAD(+)</name>
        <dbReference type="ChEBI" id="CHEBI:57540"/>
    </ligand>
</feature>
<accession>A0A1H9YYN9</accession>
<dbReference type="InterPro" id="IPR028357">
    <property type="entry name" value="UDPglc_DH_bac"/>
</dbReference>
<evidence type="ECO:0000256" key="10">
    <source>
        <dbReference type="PIRSR" id="PIRSR500134-3"/>
    </source>
</evidence>
<feature type="binding site" evidence="9">
    <location>
        <position position="423"/>
    </location>
    <ligand>
        <name>substrate</name>
    </ligand>
</feature>
<evidence type="ECO:0000313" key="13">
    <source>
        <dbReference type="Proteomes" id="UP000243338"/>
    </source>
</evidence>
<feature type="binding site" evidence="10">
    <location>
        <position position="30"/>
    </location>
    <ligand>
        <name>NAD(+)</name>
        <dbReference type="ChEBI" id="CHEBI:57540"/>
    </ligand>
</feature>
<evidence type="ECO:0000313" key="12">
    <source>
        <dbReference type="EMBL" id="SES74225.1"/>
    </source>
</evidence>
<feature type="binding site" evidence="10">
    <location>
        <position position="268"/>
    </location>
    <ligand>
        <name>NAD(+)</name>
        <dbReference type="ChEBI" id="CHEBI:57540"/>
    </ligand>
</feature>
<evidence type="ECO:0000256" key="4">
    <source>
        <dbReference type="ARBA" id="ARBA00023002"/>
    </source>
</evidence>
<dbReference type="InterPro" id="IPR014027">
    <property type="entry name" value="UDP-Glc/GDP-Man_DH_C"/>
</dbReference>
<comment type="pathway">
    <text evidence="1">Nucleotide-sugar biosynthesis; UDP-alpha-D-glucuronate biosynthesis; UDP-alpha-D-glucuronate from UDP-alpha-D-glucose: step 1/1.</text>
</comment>
<dbReference type="EC" id="1.1.1.22" evidence="3 7"/>
<keyword evidence="13" id="KW-1185">Reference proteome</keyword>
<evidence type="ECO:0000256" key="7">
    <source>
        <dbReference type="PIRNR" id="PIRNR000124"/>
    </source>
</evidence>
<keyword evidence="4 7" id="KW-0560">Oxidoreductase</keyword>
<evidence type="ECO:0000259" key="11">
    <source>
        <dbReference type="SMART" id="SM00984"/>
    </source>
</evidence>
<feature type="binding site" evidence="10">
    <location>
        <position position="332"/>
    </location>
    <ligand>
        <name>NAD(+)</name>
        <dbReference type="ChEBI" id="CHEBI:57540"/>
    </ligand>
</feature>
<feature type="binding site" evidence="10">
    <location>
        <position position="160"/>
    </location>
    <ligand>
        <name>NAD(+)</name>
        <dbReference type="ChEBI" id="CHEBI:57540"/>
    </ligand>
</feature>
<dbReference type="OrthoDB" id="59839at2157"/>
<dbReference type="InterPro" id="IPR014026">
    <property type="entry name" value="UDP-Glc/GDP-Man_DH_dimer"/>
</dbReference>
<feature type="binding site" evidence="10">
    <location>
        <position position="35"/>
    </location>
    <ligand>
        <name>NAD(+)</name>
        <dbReference type="ChEBI" id="CHEBI:57540"/>
    </ligand>
</feature>
<dbReference type="PROSITE" id="PS51257">
    <property type="entry name" value="PROKAR_LIPOPROTEIN"/>
    <property type="match status" value="1"/>
</dbReference>
<dbReference type="InterPro" id="IPR008927">
    <property type="entry name" value="6-PGluconate_DH-like_C_sf"/>
</dbReference>
<dbReference type="Pfam" id="PF03720">
    <property type="entry name" value="UDPG_MGDP_dh_C"/>
    <property type="match status" value="1"/>
</dbReference>
<evidence type="ECO:0000256" key="3">
    <source>
        <dbReference type="ARBA" id="ARBA00012954"/>
    </source>
</evidence>
<comment type="catalytic activity">
    <reaction evidence="6 7">
        <text>UDP-alpha-D-glucose + 2 NAD(+) + H2O = UDP-alpha-D-glucuronate + 2 NADH + 3 H(+)</text>
        <dbReference type="Rhea" id="RHEA:23596"/>
        <dbReference type="ChEBI" id="CHEBI:15377"/>
        <dbReference type="ChEBI" id="CHEBI:15378"/>
        <dbReference type="ChEBI" id="CHEBI:57540"/>
        <dbReference type="ChEBI" id="CHEBI:57945"/>
        <dbReference type="ChEBI" id="CHEBI:58052"/>
        <dbReference type="ChEBI" id="CHEBI:58885"/>
        <dbReference type="EC" id="1.1.1.22"/>
    </reaction>
</comment>
<dbReference type="GO" id="GO:0000271">
    <property type="term" value="P:polysaccharide biosynthetic process"/>
    <property type="evidence" value="ECO:0007669"/>
    <property type="project" value="InterPro"/>
</dbReference>
<feature type="domain" description="UDP-glucose/GDP-mannose dehydrogenase C-terminal" evidence="11">
    <location>
        <begin position="318"/>
        <end position="417"/>
    </location>
</feature>
<dbReference type="GO" id="GO:0051287">
    <property type="term" value="F:NAD binding"/>
    <property type="evidence" value="ECO:0007669"/>
    <property type="project" value="InterPro"/>
</dbReference>
<evidence type="ECO:0000256" key="2">
    <source>
        <dbReference type="ARBA" id="ARBA00006601"/>
    </source>
</evidence>
<evidence type="ECO:0000256" key="5">
    <source>
        <dbReference type="ARBA" id="ARBA00023027"/>
    </source>
</evidence>
<dbReference type="Pfam" id="PF03721">
    <property type="entry name" value="UDPG_MGDP_dh_N"/>
    <property type="match status" value="1"/>
</dbReference>